<dbReference type="AlphaFoldDB" id="A0A0L9UFY1"/>
<dbReference type="Gramene" id="KOM41621">
    <property type="protein sequence ID" value="KOM41621"/>
    <property type="gene ID" value="LR48_Vigan04g181900"/>
</dbReference>
<dbReference type="Proteomes" id="UP000053144">
    <property type="component" value="Chromosome 4"/>
</dbReference>
<protein>
    <submittedName>
        <fullName evidence="2">Uncharacterized protein</fullName>
    </submittedName>
</protein>
<evidence type="ECO:0000256" key="1">
    <source>
        <dbReference type="SAM" id="MobiDB-lite"/>
    </source>
</evidence>
<organism evidence="2 3">
    <name type="scientific">Phaseolus angularis</name>
    <name type="common">Azuki bean</name>
    <name type="synonym">Vigna angularis</name>
    <dbReference type="NCBI Taxonomy" id="3914"/>
    <lineage>
        <taxon>Eukaryota</taxon>
        <taxon>Viridiplantae</taxon>
        <taxon>Streptophyta</taxon>
        <taxon>Embryophyta</taxon>
        <taxon>Tracheophyta</taxon>
        <taxon>Spermatophyta</taxon>
        <taxon>Magnoliopsida</taxon>
        <taxon>eudicotyledons</taxon>
        <taxon>Gunneridae</taxon>
        <taxon>Pentapetalae</taxon>
        <taxon>rosids</taxon>
        <taxon>fabids</taxon>
        <taxon>Fabales</taxon>
        <taxon>Fabaceae</taxon>
        <taxon>Papilionoideae</taxon>
        <taxon>50 kb inversion clade</taxon>
        <taxon>NPAAA clade</taxon>
        <taxon>indigoferoid/millettioid clade</taxon>
        <taxon>Phaseoleae</taxon>
        <taxon>Vigna</taxon>
    </lineage>
</organism>
<accession>A0A0L9UFY1</accession>
<name>A0A0L9UFY1_PHAAN</name>
<evidence type="ECO:0000313" key="3">
    <source>
        <dbReference type="Proteomes" id="UP000053144"/>
    </source>
</evidence>
<dbReference type="EMBL" id="CM003374">
    <property type="protein sequence ID" value="KOM41621.1"/>
    <property type="molecule type" value="Genomic_DNA"/>
</dbReference>
<evidence type="ECO:0000313" key="2">
    <source>
        <dbReference type="EMBL" id="KOM41621.1"/>
    </source>
</evidence>
<proteinExistence type="predicted"/>
<feature type="region of interest" description="Disordered" evidence="1">
    <location>
        <begin position="87"/>
        <end position="108"/>
    </location>
</feature>
<feature type="region of interest" description="Disordered" evidence="1">
    <location>
        <begin position="150"/>
        <end position="185"/>
    </location>
</feature>
<gene>
    <name evidence="2" type="ORF">LR48_Vigan04g181900</name>
</gene>
<sequence>MERRGGGGMVAISRVSTHSHKPISLERVHLLIANLHYKSTSPPHCCSAAFDCSLGKKREKEREHLDGVVEASPVNVAPISARLQSARRSCRWPTGSPPPYTNGSQENPTRGVISAHCRFCQTGHRGSSSRRQLIRATAEPITGHQIQAFPPSLRHAQPKTHPPASRAAGTSRRESRPKAPRASPLTAGTIADHLAVWVSDVGVMVVGFHGGVELDNGFEGLFQGWCVEVSGEWAYETRGRGERMMIEDWVAEVMCWR</sequence>
<reference evidence="3" key="1">
    <citation type="journal article" date="2015" name="Proc. Natl. Acad. Sci. U.S.A.">
        <title>Genome sequencing of adzuki bean (Vigna angularis) provides insight into high starch and low fat accumulation and domestication.</title>
        <authorList>
            <person name="Yang K."/>
            <person name="Tian Z."/>
            <person name="Chen C."/>
            <person name="Luo L."/>
            <person name="Zhao B."/>
            <person name="Wang Z."/>
            <person name="Yu L."/>
            <person name="Li Y."/>
            <person name="Sun Y."/>
            <person name="Li W."/>
            <person name="Chen Y."/>
            <person name="Li Y."/>
            <person name="Zhang Y."/>
            <person name="Ai D."/>
            <person name="Zhao J."/>
            <person name="Shang C."/>
            <person name="Ma Y."/>
            <person name="Wu B."/>
            <person name="Wang M."/>
            <person name="Gao L."/>
            <person name="Sun D."/>
            <person name="Zhang P."/>
            <person name="Guo F."/>
            <person name="Wang W."/>
            <person name="Li Y."/>
            <person name="Wang J."/>
            <person name="Varshney R.K."/>
            <person name="Wang J."/>
            <person name="Ling H.Q."/>
            <person name="Wan P."/>
        </authorList>
    </citation>
    <scope>NUCLEOTIDE SEQUENCE</scope>
    <source>
        <strain evidence="3">cv. Jingnong 6</strain>
    </source>
</reference>